<dbReference type="AlphaFoldDB" id="A0A1H2YC93"/>
<keyword evidence="3" id="KW-0732">Signal</keyword>
<keyword evidence="1 5" id="KW-0349">Heme</keyword>
<keyword evidence="2 5" id="KW-0479">Metal-binding</keyword>
<gene>
    <name evidence="7" type="ORF">SAMN04487892_2993</name>
</gene>
<proteinExistence type="predicted"/>
<name>A0A1H2YC93_9FLAO</name>
<evidence type="ECO:0000259" key="6">
    <source>
        <dbReference type="PROSITE" id="PS51007"/>
    </source>
</evidence>
<dbReference type="Proteomes" id="UP000199592">
    <property type="component" value="Unassembled WGS sequence"/>
</dbReference>
<accession>A0A1H2YC93</accession>
<dbReference type="Gene3D" id="2.130.10.130">
    <property type="entry name" value="Integrin alpha, N-terminal"/>
    <property type="match status" value="1"/>
</dbReference>
<evidence type="ECO:0000256" key="2">
    <source>
        <dbReference type="ARBA" id="ARBA00022723"/>
    </source>
</evidence>
<evidence type="ECO:0000256" key="5">
    <source>
        <dbReference type="PROSITE-ProRule" id="PRU00433"/>
    </source>
</evidence>
<evidence type="ECO:0000256" key="1">
    <source>
        <dbReference type="ARBA" id="ARBA00022617"/>
    </source>
</evidence>
<sequence length="499" mass="56522">MRLFVFLLCLVVVSCGKSKQEQGEQLYAMHCARCHTLPKTEYLTKELWAAYILPEMGARMGIRDPKFNPFKGYSYEEQYELIEQGIYSSVPTIAENDWELLKAYILQNAPDVLPQIPKRQTQPIKNFDFNLVALDSISGTTISFLDFDKSSQTILTGDLNGSIKEYQFKTDKTEQLFNAPSPVTATIDTESGTYITAVGILDPSQEKEGEILLKQGDSITTLATELHRPVHTLIHDFNTDGKSEIVVSEFGNLTGSLSLLKQNDQGEYEKSILIQNPGAMKSIVRDMNNDGKDDIVFLKAQGDESIMVLYQKEDLTFSRDYLVRFSPIYGTSWFEMVDIDHDGDEDIITVHGDNADKTQILKPYHGMRIYLNDGNNEFEESFFYPMYGATRSETADFDQDGDMDIALISTFPNYDDRPVNSFIYLENTGRSEFEFITRTLPEEADGKWFLMKAADIDADGDQDIVLSAFTYFFSTIPKDLAEKWSASSADLLILENTLH</sequence>
<dbReference type="GO" id="GO:0009055">
    <property type="term" value="F:electron transfer activity"/>
    <property type="evidence" value="ECO:0007669"/>
    <property type="project" value="InterPro"/>
</dbReference>
<keyword evidence="4 5" id="KW-0408">Iron</keyword>
<evidence type="ECO:0000313" key="8">
    <source>
        <dbReference type="Proteomes" id="UP000199592"/>
    </source>
</evidence>
<evidence type="ECO:0000256" key="3">
    <source>
        <dbReference type="ARBA" id="ARBA00022729"/>
    </source>
</evidence>
<keyword evidence="8" id="KW-1185">Reference proteome</keyword>
<protein>
    <submittedName>
        <fullName evidence="7">Repeat domain-containing protein</fullName>
    </submittedName>
</protein>
<reference evidence="8" key="1">
    <citation type="submission" date="2016-10" db="EMBL/GenBank/DDBJ databases">
        <authorList>
            <person name="Varghese N."/>
            <person name="Submissions S."/>
        </authorList>
    </citation>
    <scope>NUCLEOTIDE SEQUENCE [LARGE SCALE GENOMIC DNA]</scope>
    <source>
        <strain evidence="8">DSM 25030</strain>
    </source>
</reference>
<dbReference type="InterPro" id="IPR013517">
    <property type="entry name" value="FG-GAP"/>
</dbReference>
<dbReference type="InterPro" id="IPR036909">
    <property type="entry name" value="Cyt_c-like_dom_sf"/>
</dbReference>
<organism evidence="7 8">
    <name type="scientific">Flagellimonas zhangzhouensis</name>
    <dbReference type="NCBI Taxonomy" id="1073328"/>
    <lineage>
        <taxon>Bacteria</taxon>
        <taxon>Pseudomonadati</taxon>
        <taxon>Bacteroidota</taxon>
        <taxon>Flavobacteriia</taxon>
        <taxon>Flavobacteriales</taxon>
        <taxon>Flavobacteriaceae</taxon>
        <taxon>Flagellimonas</taxon>
    </lineage>
</organism>
<dbReference type="PROSITE" id="PS51257">
    <property type="entry name" value="PROKAR_LIPOPROTEIN"/>
    <property type="match status" value="1"/>
</dbReference>
<dbReference type="PANTHER" id="PTHR46580:SF4">
    <property type="entry name" value="ATP_GTP-BINDING PROTEIN"/>
    <property type="match status" value="1"/>
</dbReference>
<dbReference type="InterPro" id="IPR028994">
    <property type="entry name" value="Integrin_alpha_N"/>
</dbReference>
<dbReference type="EMBL" id="FNMY01000005">
    <property type="protein sequence ID" value="SDX02139.1"/>
    <property type="molecule type" value="Genomic_DNA"/>
</dbReference>
<dbReference type="InterPro" id="IPR009056">
    <property type="entry name" value="Cyt_c-like_dom"/>
</dbReference>
<dbReference type="SUPFAM" id="SSF69318">
    <property type="entry name" value="Integrin alpha N-terminal domain"/>
    <property type="match status" value="1"/>
</dbReference>
<dbReference type="GO" id="GO:0020037">
    <property type="term" value="F:heme binding"/>
    <property type="evidence" value="ECO:0007669"/>
    <property type="project" value="InterPro"/>
</dbReference>
<dbReference type="OrthoDB" id="1391917at2"/>
<dbReference type="PANTHER" id="PTHR46580">
    <property type="entry name" value="SENSOR KINASE-RELATED"/>
    <property type="match status" value="1"/>
</dbReference>
<dbReference type="Pfam" id="PF13517">
    <property type="entry name" value="FG-GAP_3"/>
    <property type="match status" value="1"/>
</dbReference>
<feature type="domain" description="Cytochrome c" evidence="6">
    <location>
        <begin position="18"/>
        <end position="109"/>
    </location>
</feature>
<dbReference type="PROSITE" id="PS51007">
    <property type="entry name" value="CYTC"/>
    <property type="match status" value="1"/>
</dbReference>
<dbReference type="RefSeq" id="WP_090298455.1">
    <property type="nucleotide sequence ID" value="NZ_FNKI01000004.1"/>
</dbReference>
<evidence type="ECO:0000313" key="7">
    <source>
        <dbReference type="EMBL" id="SDX02139.1"/>
    </source>
</evidence>
<evidence type="ECO:0000256" key="4">
    <source>
        <dbReference type="ARBA" id="ARBA00023004"/>
    </source>
</evidence>
<dbReference type="GO" id="GO:0046872">
    <property type="term" value="F:metal ion binding"/>
    <property type="evidence" value="ECO:0007669"/>
    <property type="project" value="UniProtKB-KW"/>
</dbReference>
<dbReference type="STRING" id="1073328.SAMN05216294_3028"/>
<dbReference type="SUPFAM" id="SSF46626">
    <property type="entry name" value="Cytochrome c"/>
    <property type="match status" value="1"/>
</dbReference>